<feature type="region of interest" description="Disordered" evidence="2">
    <location>
        <begin position="39"/>
        <end position="186"/>
    </location>
</feature>
<dbReference type="STRING" id="1392247.A0A3N4KMB5"/>
<evidence type="ECO:0000256" key="2">
    <source>
        <dbReference type="SAM" id="MobiDB-lite"/>
    </source>
</evidence>
<dbReference type="Proteomes" id="UP000277580">
    <property type="component" value="Unassembled WGS sequence"/>
</dbReference>
<sequence length="349" mass="38560">MGSQNLYGAPRPKSKANPIPLSSTSIHALANELTLARARLSSTSTTKTAPGRPRPSKTASLFAPANKGVSKRAARDEAPDDSYGGKTSAQLGDAVSERELERSRKKMKEKSRLYAAMKRGDFADEGGEGLVDFDRKWAEHPSDESEEEAEEKAGGGSDEDDEIIEYEDEFGRTRKGKRGAVEREKRRVAAAKRAAEEAAAMNRAPEGLIVGNTIQTAAFTTATFSAVPSSAMLAGAMPKEEEEKKLHYDASKEVRTKGVGFYQFSKDEGERMAEMEELERERVKTAEERRKVEERRKKRKEAVEKKREEVKRRRREKVGDRWLEGFMGELADSPAAPADDAGQGEGEES</sequence>
<evidence type="ECO:0000256" key="1">
    <source>
        <dbReference type="ARBA" id="ARBA00023054"/>
    </source>
</evidence>
<keyword evidence="4" id="KW-1185">Reference proteome</keyword>
<dbReference type="InterPro" id="IPR025066">
    <property type="entry name" value="CCDC174-like"/>
</dbReference>
<feature type="region of interest" description="Disordered" evidence="2">
    <location>
        <begin position="276"/>
        <end position="349"/>
    </location>
</feature>
<name>A0A3N4KMB5_9PEZI</name>
<proteinExistence type="predicted"/>
<dbReference type="InParanoid" id="A0A3N4KMB5"/>
<dbReference type="PANTHER" id="PTHR15885:SF1">
    <property type="entry name" value="COILED-COIL DOMAIN-CONTAINING PROTEIN 174"/>
    <property type="match status" value="1"/>
</dbReference>
<feature type="compositionally biased region" description="Low complexity" evidence="2">
    <location>
        <begin position="331"/>
        <end position="341"/>
    </location>
</feature>
<evidence type="ECO:0000313" key="3">
    <source>
        <dbReference type="EMBL" id="RPB11640.1"/>
    </source>
</evidence>
<evidence type="ECO:0000313" key="4">
    <source>
        <dbReference type="Proteomes" id="UP000277580"/>
    </source>
</evidence>
<accession>A0A3N4KMB5</accession>
<reference evidence="3 4" key="1">
    <citation type="journal article" date="2018" name="Nat. Ecol. Evol.">
        <title>Pezizomycetes genomes reveal the molecular basis of ectomycorrhizal truffle lifestyle.</title>
        <authorList>
            <person name="Murat C."/>
            <person name="Payen T."/>
            <person name="Noel B."/>
            <person name="Kuo A."/>
            <person name="Morin E."/>
            <person name="Chen J."/>
            <person name="Kohler A."/>
            <person name="Krizsan K."/>
            <person name="Balestrini R."/>
            <person name="Da Silva C."/>
            <person name="Montanini B."/>
            <person name="Hainaut M."/>
            <person name="Levati E."/>
            <person name="Barry K.W."/>
            <person name="Belfiori B."/>
            <person name="Cichocki N."/>
            <person name="Clum A."/>
            <person name="Dockter R.B."/>
            <person name="Fauchery L."/>
            <person name="Guy J."/>
            <person name="Iotti M."/>
            <person name="Le Tacon F."/>
            <person name="Lindquist E.A."/>
            <person name="Lipzen A."/>
            <person name="Malagnac F."/>
            <person name="Mello A."/>
            <person name="Molinier V."/>
            <person name="Miyauchi S."/>
            <person name="Poulain J."/>
            <person name="Riccioni C."/>
            <person name="Rubini A."/>
            <person name="Sitrit Y."/>
            <person name="Splivallo R."/>
            <person name="Traeger S."/>
            <person name="Wang M."/>
            <person name="Zifcakova L."/>
            <person name="Wipf D."/>
            <person name="Zambonelli A."/>
            <person name="Paolocci F."/>
            <person name="Nowrousian M."/>
            <person name="Ottonello S."/>
            <person name="Baldrian P."/>
            <person name="Spatafora J.W."/>
            <person name="Henrissat B."/>
            <person name="Nagy L.G."/>
            <person name="Aury J.M."/>
            <person name="Wincker P."/>
            <person name="Grigoriev I.V."/>
            <person name="Bonfante P."/>
            <person name="Martin F.M."/>
        </authorList>
    </citation>
    <scope>NUCLEOTIDE SEQUENCE [LARGE SCALE GENOMIC DNA]</scope>
    <source>
        <strain evidence="3 4">CCBAS932</strain>
    </source>
</reference>
<dbReference type="PANTHER" id="PTHR15885">
    <property type="entry name" value="COILED-COIL DOMAIN-CONTAINING PROTEIN 174"/>
    <property type="match status" value="1"/>
</dbReference>
<feature type="compositionally biased region" description="Basic and acidic residues" evidence="2">
    <location>
        <begin position="276"/>
        <end position="323"/>
    </location>
</feature>
<feature type="region of interest" description="Disordered" evidence="2">
    <location>
        <begin position="1"/>
        <end position="22"/>
    </location>
</feature>
<organism evidence="3 4">
    <name type="scientific">Morchella conica CCBAS932</name>
    <dbReference type="NCBI Taxonomy" id="1392247"/>
    <lineage>
        <taxon>Eukaryota</taxon>
        <taxon>Fungi</taxon>
        <taxon>Dikarya</taxon>
        <taxon>Ascomycota</taxon>
        <taxon>Pezizomycotina</taxon>
        <taxon>Pezizomycetes</taxon>
        <taxon>Pezizales</taxon>
        <taxon>Morchellaceae</taxon>
        <taxon>Morchella</taxon>
    </lineage>
</organism>
<keyword evidence="1" id="KW-0175">Coiled coil</keyword>
<gene>
    <name evidence="3" type="ORF">P167DRAFT_536554</name>
</gene>
<feature type="compositionally biased region" description="Basic and acidic residues" evidence="2">
    <location>
        <begin position="132"/>
        <end position="143"/>
    </location>
</feature>
<dbReference type="GO" id="GO:0005634">
    <property type="term" value="C:nucleus"/>
    <property type="evidence" value="ECO:0007669"/>
    <property type="project" value="TreeGrafter"/>
</dbReference>
<dbReference type="EMBL" id="ML119134">
    <property type="protein sequence ID" value="RPB11640.1"/>
    <property type="molecule type" value="Genomic_DNA"/>
</dbReference>
<dbReference type="OrthoDB" id="333551at2759"/>
<dbReference type="AlphaFoldDB" id="A0A3N4KMB5"/>
<feature type="compositionally biased region" description="Acidic residues" evidence="2">
    <location>
        <begin position="157"/>
        <end position="168"/>
    </location>
</feature>
<protein>
    <submittedName>
        <fullName evidence="3">Uncharacterized protein</fullName>
    </submittedName>
</protein>
<dbReference type="Pfam" id="PF13300">
    <property type="entry name" value="DUF4078"/>
    <property type="match status" value="1"/>
</dbReference>